<evidence type="ECO:0000256" key="4">
    <source>
        <dbReference type="SAM" id="Phobius"/>
    </source>
</evidence>
<feature type="transmembrane region" description="Helical" evidence="4">
    <location>
        <begin position="113"/>
        <end position="130"/>
    </location>
</feature>
<proteinExistence type="predicted"/>
<keyword evidence="5" id="KW-0732">Signal</keyword>
<keyword evidence="4" id="KW-1133">Transmembrane helix</keyword>
<evidence type="ECO:0000256" key="3">
    <source>
        <dbReference type="ARBA" id="ARBA00023136"/>
    </source>
</evidence>
<name>A0A7S3PYM5_9STRA</name>
<dbReference type="EMBL" id="HBIO01006348">
    <property type="protein sequence ID" value="CAE0459792.1"/>
    <property type="molecule type" value="Transcribed_RNA"/>
</dbReference>
<reference evidence="7" key="1">
    <citation type="submission" date="2021-01" db="EMBL/GenBank/DDBJ databases">
        <authorList>
            <person name="Corre E."/>
            <person name="Pelletier E."/>
            <person name="Niang G."/>
            <person name="Scheremetjew M."/>
            <person name="Finn R."/>
            <person name="Kale V."/>
            <person name="Holt S."/>
            <person name="Cochrane G."/>
            <person name="Meng A."/>
            <person name="Brown T."/>
            <person name="Cohen L."/>
        </authorList>
    </citation>
    <scope>NUCLEOTIDE SEQUENCE</scope>
    <source>
        <strain evidence="7">MM31A-1</strain>
    </source>
</reference>
<evidence type="ECO:0000256" key="2">
    <source>
        <dbReference type="ARBA" id="ARBA00022803"/>
    </source>
</evidence>
<dbReference type="InterPro" id="IPR052346">
    <property type="entry name" value="O-mannosyl-transferase_TMTC"/>
</dbReference>
<gene>
    <name evidence="7" type="ORF">CDEB00056_LOCUS4633</name>
</gene>
<keyword evidence="1" id="KW-0677">Repeat</keyword>
<feature type="transmembrane region" description="Helical" evidence="4">
    <location>
        <begin position="280"/>
        <end position="299"/>
    </location>
</feature>
<evidence type="ECO:0000313" key="7">
    <source>
        <dbReference type="EMBL" id="CAE0459792.1"/>
    </source>
</evidence>
<dbReference type="AlphaFoldDB" id="A0A7S3PYM5"/>
<dbReference type="GO" id="GO:0005783">
    <property type="term" value="C:endoplasmic reticulum"/>
    <property type="evidence" value="ECO:0007669"/>
    <property type="project" value="TreeGrafter"/>
</dbReference>
<accession>A0A7S3PYM5</accession>
<evidence type="ECO:0000256" key="1">
    <source>
        <dbReference type="ARBA" id="ARBA00022737"/>
    </source>
</evidence>
<organism evidence="7">
    <name type="scientific">Chaetoceros debilis</name>
    <dbReference type="NCBI Taxonomy" id="122233"/>
    <lineage>
        <taxon>Eukaryota</taxon>
        <taxon>Sar</taxon>
        <taxon>Stramenopiles</taxon>
        <taxon>Ochrophyta</taxon>
        <taxon>Bacillariophyta</taxon>
        <taxon>Coscinodiscophyceae</taxon>
        <taxon>Chaetocerotophycidae</taxon>
        <taxon>Chaetocerotales</taxon>
        <taxon>Chaetocerotaceae</taxon>
        <taxon>Chaetoceros</taxon>
    </lineage>
</organism>
<protein>
    <recommendedName>
        <fullName evidence="6">DUF1736 domain-containing protein</fullName>
    </recommendedName>
</protein>
<dbReference type="Pfam" id="PF08409">
    <property type="entry name" value="TMTC_DUF1736"/>
    <property type="match status" value="1"/>
</dbReference>
<feature type="chain" id="PRO_5031572645" description="DUF1736 domain-containing protein" evidence="5">
    <location>
        <begin position="21"/>
        <end position="719"/>
    </location>
</feature>
<dbReference type="GO" id="GO:0000030">
    <property type="term" value="F:mannosyltransferase activity"/>
    <property type="evidence" value="ECO:0007669"/>
    <property type="project" value="TreeGrafter"/>
</dbReference>
<feature type="transmembrane region" description="Helical" evidence="4">
    <location>
        <begin position="187"/>
        <end position="209"/>
    </location>
</feature>
<feature type="signal peptide" evidence="5">
    <location>
        <begin position="1"/>
        <end position="20"/>
    </location>
</feature>
<evidence type="ECO:0000259" key="6">
    <source>
        <dbReference type="Pfam" id="PF08409"/>
    </source>
</evidence>
<dbReference type="InterPro" id="IPR013618">
    <property type="entry name" value="TMTC_DUF1736"/>
</dbReference>
<sequence length="719" mass="82088">MQSLLFPMLTLFSVAAFLYCHNPSNLSGEWILDDKGTITMHPVVAGVASIDTHAKAYEEIWKKDYWGHDDLKDRKSHKSWRPLCTATYYWNRIWAGGVEQGSHSYYFHLVDRLLHAIVTAFTYPVSLYVFRHYRVQNIVSIKQEDEGMPLYFPVRIAALSVGLLFAAHPVHCEAVANTTGRAEVLCAFFYFVGFCVYAKIGAGISLNGISTSVSSATFTKSIVGVIILLVFTMASMLSKEHGITLPIMVGVWDAYAGTNTSIVELWTLFQRSHARKKQCLLFIFRMVMLLIGCLSICIWRLSKNGESNPDFVCDQNPAACEPNRLYRFFHFSFLWCFNFWLLLFPSQLSPDWSGNAIPLLGEHWATDARFPACILLWYVLIFFLVQSATCAIRKPFRKEGDEGDEDCDAYGLERRTLVTSFVWMLLPFTMSSNLFVYVGFVVADRTLYLPSFGYCLLLVESFFFLIYRICYKKETNLKLNHAKALLVATTIMGAYISKQQVQTERWSKAVLIWGEAYRVNAQGCLTPREYGMSLVNAERNRDAIKVLTRNEREELYTSLHTTHRFAHRHNAPREQDTKILAVTRLESRIHDRFKLVTALGNIGECDRALSLIDETFNWIYQNENDLSKELQDTNAKNKAYFFVAKSRCASILTEMAQNAYAAIEARPNFPYSYNYAATVSDLLHNVKNQGLDPNDVKVLRTLNEDGQGSQLSFALMQKK</sequence>
<evidence type="ECO:0000256" key="5">
    <source>
        <dbReference type="SAM" id="SignalP"/>
    </source>
</evidence>
<feature type="transmembrane region" description="Helical" evidence="4">
    <location>
        <begin position="448"/>
        <end position="467"/>
    </location>
</feature>
<dbReference type="PANTHER" id="PTHR44227">
    <property type="match status" value="1"/>
</dbReference>
<feature type="transmembrane region" description="Helical" evidence="4">
    <location>
        <begin position="421"/>
        <end position="442"/>
    </location>
</feature>
<keyword evidence="2" id="KW-0802">TPR repeat</keyword>
<dbReference type="GO" id="GO:0030968">
    <property type="term" value="P:endoplasmic reticulum unfolded protein response"/>
    <property type="evidence" value="ECO:0007669"/>
    <property type="project" value="TreeGrafter"/>
</dbReference>
<feature type="transmembrane region" description="Helical" evidence="4">
    <location>
        <begin position="221"/>
        <end position="238"/>
    </location>
</feature>
<feature type="transmembrane region" description="Helical" evidence="4">
    <location>
        <begin position="368"/>
        <end position="388"/>
    </location>
</feature>
<keyword evidence="4" id="KW-0812">Transmembrane</keyword>
<keyword evidence="3 4" id="KW-0472">Membrane</keyword>
<dbReference type="PANTHER" id="PTHR44227:SF3">
    <property type="entry name" value="PROTEIN O-MANNOSYL-TRANSFERASE TMTC4"/>
    <property type="match status" value="1"/>
</dbReference>
<dbReference type="GO" id="GO:0035269">
    <property type="term" value="P:protein O-linked glycosylation via mannose"/>
    <property type="evidence" value="ECO:0007669"/>
    <property type="project" value="TreeGrafter"/>
</dbReference>
<feature type="domain" description="DUF1736" evidence="6">
    <location>
        <begin position="306"/>
        <end position="380"/>
    </location>
</feature>